<evidence type="ECO:0000256" key="2">
    <source>
        <dbReference type="ARBA" id="ARBA00022737"/>
    </source>
</evidence>
<name>A0A820FAI9_9BILA</name>
<keyword evidence="1" id="KW-0732">Signal</keyword>
<dbReference type="PANTHER" id="PTHR10680">
    <property type="entry name" value="PEPTIDYL-GLYCINE ALPHA-AMIDATING MONOOXYGENASE"/>
    <property type="match status" value="1"/>
</dbReference>
<protein>
    <recommendedName>
        <fullName evidence="6">6-bladed beta-propeller</fullName>
    </recommendedName>
</protein>
<evidence type="ECO:0000256" key="3">
    <source>
        <dbReference type="ARBA" id="ARBA00023180"/>
    </source>
</evidence>
<evidence type="ECO:0000313" key="4">
    <source>
        <dbReference type="EMBL" id="CAF4258647.1"/>
    </source>
</evidence>
<dbReference type="Gene3D" id="2.120.10.30">
    <property type="entry name" value="TolB, C-terminal domain"/>
    <property type="match status" value="1"/>
</dbReference>
<dbReference type="PANTHER" id="PTHR10680:SF28">
    <property type="entry name" value="SMP-30_GLUCONOLACTONASE_LRE-LIKE REGION DOMAIN-CONTAINING PROTEIN"/>
    <property type="match status" value="1"/>
</dbReference>
<sequence length="166" mass="17789">VLQVKHSSSRELGKTFKNETIVAGGNGQGGGFNQLNWPSYLFVDQQQSVYVSDRDNNRVIKWDNGAKEGIVVAGDQGQGDAPTQLNWPKGLFVDVLGTIYVADDRNDRVMRWPKGATQGIVIAGGNGAGGGGANQLKGPQGLSSDRGGNLYVAEWGNDRVQRFAIQ</sequence>
<dbReference type="GO" id="GO:0005576">
    <property type="term" value="C:extracellular region"/>
    <property type="evidence" value="ECO:0007669"/>
    <property type="project" value="TreeGrafter"/>
</dbReference>
<evidence type="ECO:0008006" key="6">
    <source>
        <dbReference type="Google" id="ProtNLM"/>
    </source>
</evidence>
<dbReference type="InterPro" id="IPR001258">
    <property type="entry name" value="NHL_repeat"/>
</dbReference>
<reference evidence="4" key="1">
    <citation type="submission" date="2021-02" db="EMBL/GenBank/DDBJ databases">
        <authorList>
            <person name="Nowell W R."/>
        </authorList>
    </citation>
    <scope>NUCLEOTIDE SEQUENCE</scope>
</reference>
<proteinExistence type="predicted"/>
<organism evidence="4 5">
    <name type="scientific">Rotaria sordida</name>
    <dbReference type="NCBI Taxonomy" id="392033"/>
    <lineage>
        <taxon>Eukaryota</taxon>
        <taxon>Metazoa</taxon>
        <taxon>Spiralia</taxon>
        <taxon>Gnathifera</taxon>
        <taxon>Rotifera</taxon>
        <taxon>Eurotatoria</taxon>
        <taxon>Bdelloidea</taxon>
        <taxon>Philodinida</taxon>
        <taxon>Philodinidae</taxon>
        <taxon>Rotaria</taxon>
    </lineage>
</organism>
<dbReference type="InterPro" id="IPR011042">
    <property type="entry name" value="6-blade_b-propeller_TolB-like"/>
</dbReference>
<dbReference type="Gene3D" id="2.40.10.500">
    <property type="match status" value="1"/>
</dbReference>
<dbReference type="SUPFAM" id="SSF63825">
    <property type="entry name" value="YWTD domain"/>
    <property type="match status" value="1"/>
</dbReference>
<dbReference type="AlphaFoldDB" id="A0A820FAI9"/>
<comment type="caution">
    <text evidence="4">The sequence shown here is derived from an EMBL/GenBank/DDBJ whole genome shotgun (WGS) entry which is preliminary data.</text>
</comment>
<gene>
    <name evidence="4" type="ORF">FNK824_LOCUS38966</name>
</gene>
<dbReference type="Pfam" id="PF01436">
    <property type="entry name" value="NHL"/>
    <property type="match status" value="1"/>
</dbReference>
<keyword evidence="2" id="KW-0677">Repeat</keyword>
<dbReference type="EMBL" id="CAJOBE010023713">
    <property type="protein sequence ID" value="CAF4258647.1"/>
    <property type="molecule type" value="Genomic_DNA"/>
</dbReference>
<feature type="non-terminal residue" evidence="4">
    <location>
        <position position="1"/>
    </location>
</feature>
<evidence type="ECO:0000313" key="5">
    <source>
        <dbReference type="Proteomes" id="UP000663874"/>
    </source>
</evidence>
<evidence type="ECO:0000256" key="1">
    <source>
        <dbReference type="ARBA" id="ARBA00022729"/>
    </source>
</evidence>
<dbReference type="CDD" id="cd05819">
    <property type="entry name" value="NHL"/>
    <property type="match status" value="1"/>
</dbReference>
<dbReference type="Proteomes" id="UP000663874">
    <property type="component" value="Unassembled WGS sequence"/>
</dbReference>
<accession>A0A820FAI9</accession>
<keyword evidence="3" id="KW-0325">Glycoprotein</keyword>